<evidence type="ECO:0000259" key="10">
    <source>
        <dbReference type="PROSITE" id="PS50850"/>
    </source>
</evidence>
<feature type="transmembrane region" description="Helical" evidence="9">
    <location>
        <begin position="571"/>
        <end position="591"/>
    </location>
</feature>
<feature type="transmembrane region" description="Helical" evidence="9">
    <location>
        <begin position="295"/>
        <end position="318"/>
    </location>
</feature>
<keyword evidence="6 9" id="KW-0472">Membrane</keyword>
<keyword evidence="5 9" id="KW-1133">Transmembrane helix</keyword>
<dbReference type="GO" id="GO:0005886">
    <property type="term" value="C:plasma membrane"/>
    <property type="evidence" value="ECO:0007669"/>
    <property type="project" value="UniProtKB-SubCell"/>
</dbReference>
<feature type="region of interest" description="Disordered" evidence="8">
    <location>
        <begin position="1"/>
        <end position="106"/>
    </location>
</feature>
<feature type="transmembrane region" description="Helical" evidence="9">
    <location>
        <begin position="478"/>
        <end position="497"/>
    </location>
</feature>
<feature type="transmembrane region" description="Helical" evidence="9">
    <location>
        <begin position="503"/>
        <end position="527"/>
    </location>
</feature>
<name>A0A238F970_9BASI</name>
<feature type="transmembrane region" description="Helical" evidence="9">
    <location>
        <begin position="205"/>
        <end position="224"/>
    </location>
</feature>
<dbReference type="PANTHER" id="PTHR23502">
    <property type="entry name" value="MAJOR FACILITATOR SUPERFAMILY"/>
    <property type="match status" value="1"/>
</dbReference>
<organism evidence="11 12">
    <name type="scientific">Microbotryum intermedium</name>
    <dbReference type="NCBI Taxonomy" id="269621"/>
    <lineage>
        <taxon>Eukaryota</taxon>
        <taxon>Fungi</taxon>
        <taxon>Dikarya</taxon>
        <taxon>Basidiomycota</taxon>
        <taxon>Pucciniomycotina</taxon>
        <taxon>Microbotryomycetes</taxon>
        <taxon>Microbotryales</taxon>
        <taxon>Microbotryaceae</taxon>
        <taxon>Microbotryum</taxon>
    </lineage>
</organism>
<evidence type="ECO:0000256" key="4">
    <source>
        <dbReference type="ARBA" id="ARBA00022692"/>
    </source>
</evidence>
<evidence type="ECO:0000256" key="5">
    <source>
        <dbReference type="ARBA" id="ARBA00022989"/>
    </source>
</evidence>
<dbReference type="OrthoDB" id="9986881at2759"/>
<feature type="transmembrane region" description="Helical" evidence="9">
    <location>
        <begin position="436"/>
        <end position="457"/>
    </location>
</feature>
<dbReference type="FunFam" id="1.20.1250.20:FF:000011">
    <property type="entry name" value="MFS multidrug transporter, putative"/>
    <property type="match status" value="1"/>
</dbReference>
<comment type="subcellular location">
    <subcellularLocation>
        <location evidence="1">Cell membrane</location>
        <topology evidence="1">Multi-pass membrane protein</topology>
    </subcellularLocation>
</comment>
<evidence type="ECO:0000313" key="12">
    <source>
        <dbReference type="Proteomes" id="UP000198372"/>
    </source>
</evidence>
<keyword evidence="12" id="KW-1185">Reference proteome</keyword>
<dbReference type="Proteomes" id="UP000198372">
    <property type="component" value="Unassembled WGS sequence"/>
</dbReference>
<dbReference type="InterPro" id="IPR011701">
    <property type="entry name" value="MFS"/>
</dbReference>
<evidence type="ECO:0000256" key="3">
    <source>
        <dbReference type="ARBA" id="ARBA00022475"/>
    </source>
</evidence>
<gene>
    <name evidence="11" type="ORF">BQ2448_5227</name>
</gene>
<keyword evidence="4 9" id="KW-0812">Transmembrane</keyword>
<feature type="region of interest" description="Disordered" evidence="8">
    <location>
        <begin position="629"/>
        <end position="650"/>
    </location>
</feature>
<feature type="compositionally biased region" description="Basic and acidic residues" evidence="8">
    <location>
        <begin position="629"/>
        <end position="639"/>
    </location>
</feature>
<sequence length="650" mass="71143">MLPPQLDLDSASSSRAPTLVALDDRGDGASMEGAVQGMMRNPTNSESHFAKQVSPPSHAAASHVSTHSTAHDEEEFTASNSRARASPTAKSVESPQGPGSDEQAYEGHGTAAAPYIVDYGIHDRDDPLEWSTLKRWYITGVVILAAGPRRRVEDDAFGYPAFGDEERGQVLACRSMGTLVVAFGSSVYAGAIPQMIVYFDKTQTLLTLGLTFYVLGFAMGPLLWAPFSELYGRRIVLLPTYALFTVFHIGCVLARSFETLIVMRFLAGFFGSSPLTNAGGVVSDIWDSKTRALALAWYSLAPFAGPVLGPICGGFLGINEDWRIVFWLCFAFSAVLLGFSCTVPETYTPVLLRRRAARLSEETGQHYVSRHDLNLKADETLAHKLRINVSRPFIFLVYEPIVLAMAIYAAIIYATLYLMFPIVFVKKRGWNLGEAGLPFIGVGIGMLLGILFNIVYVNPKYIRDLDAAGGHLPPEARLPACCLGGVCLPLGLFWFAWTAQPSVHWIVPCLASIPFGFGMVIVFLSMMSYLVDSYLWLCASALAANAVLRSCLGATFPLFVKGMFDKLGVNWALTLVALLSLMLTPIPFVFLRYGARIRAHSEYAPDHEPPNGSVPEMIVEEISEMDLQQREMKEVDERASSYPDAAARNV</sequence>
<feature type="transmembrane region" description="Helical" evidence="9">
    <location>
        <begin position="177"/>
        <end position="199"/>
    </location>
</feature>
<accession>A0A238F970</accession>
<feature type="transmembrane region" description="Helical" evidence="9">
    <location>
        <begin position="236"/>
        <end position="255"/>
    </location>
</feature>
<dbReference type="SUPFAM" id="SSF103473">
    <property type="entry name" value="MFS general substrate transporter"/>
    <property type="match status" value="1"/>
</dbReference>
<evidence type="ECO:0000256" key="7">
    <source>
        <dbReference type="ARBA" id="ARBA00038459"/>
    </source>
</evidence>
<evidence type="ECO:0000256" key="6">
    <source>
        <dbReference type="ARBA" id="ARBA00023136"/>
    </source>
</evidence>
<reference evidence="12" key="1">
    <citation type="submission" date="2016-09" db="EMBL/GenBank/DDBJ databases">
        <authorList>
            <person name="Jeantristanb JTB J.-T."/>
            <person name="Ricardo R."/>
        </authorList>
    </citation>
    <scope>NUCLEOTIDE SEQUENCE [LARGE SCALE GENOMIC DNA]</scope>
</reference>
<feature type="transmembrane region" description="Helical" evidence="9">
    <location>
        <begin position="324"/>
        <end position="344"/>
    </location>
</feature>
<comment type="similarity">
    <text evidence="7">Belongs to the major facilitator superfamily. DHA1 family. Polyamines/proton antiporter (TC 2.A.1.2.16) subfamily.</text>
</comment>
<evidence type="ECO:0000256" key="2">
    <source>
        <dbReference type="ARBA" id="ARBA00022448"/>
    </source>
</evidence>
<dbReference type="InterPro" id="IPR020846">
    <property type="entry name" value="MFS_dom"/>
</dbReference>
<keyword evidence="2" id="KW-0813">Transport</keyword>
<dbReference type="EMBL" id="FMSP01000002">
    <property type="protein sequence ID" value="SCV67616.1"/>
    <property type="molecule type" value="Genomic_DNA"/>
</dbReference>
<feature type="compositionally biased region" description="Polar residues" evidence="8">
    <location>
        <begin position="77"/>
        <end position="94"/>
    </location>
</feature>
<dbReference type="STRING" id="269621.A0A238F970"/>
<proteinExistence type="inferred from homology"/>
<feature type="compositionally biased region" description="Low complexity" evidence="8">
    <location>
        <begin position="53"/>
        <end position="68"/>
    </location>
</feature>
<feature type="transmembrane region" description="Helical" evidence="9">
    <location>
        <begin position="393"/>
        <end position="416"/>
    </location>
</feature>
<protein>
    <submittedName>
        <fullName evidence="11">BQ2448_5227 protein</fullName>
    </submittedName>
</protein>
<dbReference type="GO" id="GO:0022857">
    <property type="term" value="F:transmembrane transporter activity"/>
    <property type="evidence" value="ECO:0007669"/>
    <property type="project" value="InterPro"/>
</dbReference>
<evidence type="ECO:0000256" key="1">
    <source>
        <dbReference type="ARBA" id="ARBA00004651"/>
    </source>
</evidence>
<dbReference type="Pfam" id="PF07690">
    <property type="entry name" value="MFS_1"/>
    <property type="match status" value="1"/>
</dbReference>
<dbReference type="AlphaFoldDB" id="A0A238F970"/>
<dbReference type="CDD" id="cd17323">
    <property type="entry name" value="MFS_Tpo1_MDR_like"/>
    <property type="match status" value="1"/>
</dbReference>
<dbReference type="PROSITE" id="PS50850">
    <property type="entry name" value="MFS"/>
    <property type="match status" value="1"/>
</dbReference>
<feature type="transmembrane region" description="Helical" evidence="9">
    <location>
        <begin position="534"/>
        <end position="559"/>
    </location>
</feature>
<dbReference type="Gene3D" id="1.20.1250.20">
    <property type="entry name" value="MFS general substrate transporter like domains"/>
    <property type="match status" value="1"/>
</dbReference>
<evidence type="ECO:0000313" key="11">
    <source>
        <dbReference type="EMBL" id="SCV67616.1"/>
    </source>
</evidence>
<feature type="domain" description="Major facilitator superfamily (MFS) profile" evidence="10">
    <location>
        <begin position="170"/>
        <end position="595"/>
    </location>
</feature>
<evidence type="ECO:0000256" key="9">
    <source>
        <dbReference type="SAM" id="Phobius"/>
    </source>
</evidence>
<dbReference type="InterPro" id="IPR036259">
    <property type="entry name" value="MFS_trans_sf"/>
</dbReference>
<keyword evidence="3" id="KW-1003">Cell membrane</keyword>
<evidence type="ECO:0000256" key="8">
    <source>
        <dbReference type="SAM" id="MobiDB-lite"/>
    </source>
</evidence>
<dbReference type="PANTHER" id="PTHR23502:SF186">
    <property type="entry name" value="MAJOR FACILITATOR SUPERFAMILY (MFS) PROFILE DOMAIN-CONTAINING PROTEIN"/>
    <property type="match status" value="1"/>
</dbReference>